<dbReference type="Proteomes" id="UP000024635">
    <property type="component" value="Unassembled WGS sequence"/>
</dbReference>
<name>A0A016SEL2_9BILA</name>
<accession>A0A016SEL2</accession>
<comment type="caution">
    <text evidence="1">The sequence shown here is derived from an EMBL/GenBank/DDBJ whole genome shotgun (WGS) entry which is preliminary data.</text>
</comment>
<evidence type="ECO:0000313" key="2">
    <source>
        <dbReference type="Proteomes" id="UP000024635"/>
    </source>
</evidence>
<keyword evidence="2" id="KW-1185">Reference proteome</keyword>
<protein>
    <submittedName>
        <fullName evidence="1">Uncharacterized protein</fullName>
    </submittedName>
</protein>
<proteinExistence type="predicted"/>
<reference evidence="2" key="1">
    <citation type="journal article" date="2015" name="Nat. Genet.">
        <title>The genome and transcriptome of the zoonotic hookworm Ancylostoma ceylanicum identify infection-specific gene families.</title>
        <authorList>
            <person name="Schwarz E.M."/>
            <person name="Hu Y."/>
            <person name="Antoshechkin I."/>
            <person name="Miller M.M."/>
            <person name="Sternberg P.W."/>
            <person name="Aroian R.V."/>
        </authorList>
    </citation>
    <scope>NUCLEOTIDE SEQUENCE</scope>
    <source>
        <strain evidence="2">HY135</strain>
    </source>
</reference>
<gene>
    <name evidence="1" type="primary">Acey_s0242.g3425</name>
    <name evidence="1" type="ORF">Y032_0242g3425</name>
</gene>
<sequence length="73" mass="8400">MWTLCTTMEKVLARLVNAVNRLTAAARKQDCVSMRCQRRHPHRHVGISDTLPTGTFFHIMVVGLTYDQKNEMI</sequence>
<dbReference type="AlphaFoldDB" id="A0A016SEL2"/>
<organism evidence="1 2">
    <name type="scientific">Ancylostoma ceylanicum</name>
    <dbReference type="NCBI Taxonomy" id="53326"/>
    <lineage>
        <taxon>Eukaryota</taxon>
        <taxon>Metazoa</taxon>
        <taxon>Ecdysozoa</taxon>
        <taxon>Nematoda</taxon>
        <taxon>Chromadorea</taxon>
        <taxon>Rhabditida</taxon>
        <taxon>Rhabditina</taxon>
        <taxon>Rhabditomorpha</taxon>
        <taxon>Strongyloidea</taxon>
        <taxon>Ancylostomatidae</taxon>
        <taxon>Ancylostomatinae</taxon>
        <taxon>Ancylostoma</taxon>
    </lineage>
</organism>
<dbReference type="EMBL" id="JARK01001578">
    <property type="protein sequence ID" value="EYB88739.1"/>
    <property type="molecule type" value="Genomic_DNA"/>
</dbReference>
<evidence type="ECO:0000313" key="1">
    <source>
        <dbReference type="EMBL" id="EYB88739.1"/>
    </source>
</evidence>